<gene>
    <name evidence="1" type="ORF">CYJ41_02815</name>
</gene>
<dbReference type="SUPFAM" id="SSF52833">
    <property type="entry name" value="Thioredoxin-like"/>
    <property type="match status" value="1"/>
</dbReference>
<evidence type="ECO:0008006" key="3">
    <source>
        <dbReference type="Google" id="ProtNLM"/>
    </source>
</evidence>
<dbReference type="Gene3D" id="3.40.30.10">
    <property type="entry name" value="Glutaredoxin"/>
    <property type="match status" value="1"/>
</dbReference>
<dbReference type="PROSITE" id="PS51257">
    <property type="entry name" value="PROKAR_LIPOPROTEIN"/>
    <property type="match status" value="1"/>
</dbReference>
<comment type="caution">
    <text evidence="1">The sequence shown here is derived from an EMBL/GenBank/DDBJ whole genome shotgun (WGS) entry which is preliminary data.</text>
</comment>
<dbReference type="InterPro" id="IPR036249">
    <property type="entry name" value="Thioredoxin-like_sf"/>
</dbReference>
<dbReference type="EMBL" id="PKHU01000002">
    <property type="protein sequence ID" value="PKZ29839.1"/>
    <property type="molecule type" value="Genomic_DNA"/>
</dbReference>
<proteinExistence type="predicted"/>
<protein>
    <recommendedName>
        <fullName evidence="3">Thioredoxin domain-containing protein</fullName>
    </recommendedName>
</protein>
<name>A0A2I1NBS7_9BACT</name>
<evidence type="ECO:0000313" key="1">
    <source>
        <dbReference type="EMBL" id="PKZ29839.1"/>
    </source>
</evidence>
<sequence>MKKYLLTLLAAFLIFGCSNEKEQKQENISISQNKSYFKVGEKITLKNILGKEVTIVRTQKGFKLDGENKLLMIDIFGTFCKPCQTEAPHLMDFQLNNKDDFMMIGLIHFEEVSDEYILENFAKKYNAYYFIANSDKNPNEEIINQILSDLNYQRSLTVPFKVMYNQNGELEKLSNFNNPAGEYYYNGAISTSVLKDDFERINNARSKN</sequence>
<reference evidence="1 2" key="1">
    <citation type="submission" date="2017-12" db="EMBL/GenBank/DDBJ databases">
        <title>Phylogenetic diversity of female urinary microbiome.</title>
        <authorList>
            <person name="Thomas-White K."/>
            <person name="Wolfe A.J."/>
        </authorList>
    </citation>
    <scope>NUCLEOTIDE SEQUENCE [LARGE SCALE GENOMIC DNA]</scope>
    <source>
        <strain evidence="1 2">UMB0112</strain>
    </source>
</reference>
<dbReference type="AlphaFoldDB" id="A0A2I1NBS7"/>
<dbReference type="Proteomes" id="UP000234639">
    <property type="component" value="Unassembled WGS sequence"/>
</dbReference>
<evidence type="ECO:0000313" key="2">
    <source>
        <dbReference type="Proteomes" id="UP000234639"/>
    </source>
</evidence>
<accession>A0A2I1NBS7</accession>
<organism evidence="1 2">
    <name type="scientific">Campylobacter ureolyticus</name>
    <dbReference type="NCBI Taxonomy" id="827"/>
    <lineage>
        <taxon>Bacteria</taxon>
        <taxon>Pseudomonadati</taxon>
        <taxon>Campylobacterota</taxon>
        <taxon>Epsilonproteobacteria</taxon>
        <taxon>Campylobacterales</taxon>
        <taxon>Campylobacteraceae</taxon>
        <taxon>Campylobacter</taxon>
    </lineage>
</organism>
<dbReference type="RefSeq" id="WP_101636863.1">
    <property type="nucleotide sequence ID" value="NZ_PKHU01000002.1"/>
</dbReference>